<dbReference type="Proteomes" id="UP000326702">
    <property type="component" value="Chromosome"/>
</dbReference>
<keyword evidence="2" id="KW-1185">Reference proteome</keyword>
<reference evidence="1 2" key="1">
    <citation type="submission" date="2019-10" db="EMBL/GenBank/DDBJ databases">
        <title>Genome sequence of Luteimicrobium xylanilyticum HY-24.</title>
        <authorList>
            <person name="Kim D.Y."/>
            <person name="Park H.-Y."/>
        </authorList>
    </citation>
    <scope>NUCLEOTIDE SEQUENCE [LARGE SCALE GENOMIC DNA]</scope>
    <source>
        <strain evidence="1 2">HY-24</strain>
    </source>
</reference>
<organism evidence="1 2">
    <name type="scientific">Luteimicrobium xylanilyticum</name>
    <dbReference type="NCBI Taxonomy" id="1133546"/>
    <lineage>
        <taxon>Bacteria</taxon>
        <taxon>Bacillati</taxon>
        <taxon>Actinomycetota</taxon>
        <taxon>Actinomycetes</taxon>
        <taxon>Micrococcales</taxon>
        <taxon>Luteimicrobium</taxon>
    </lineage>
</organism>
<dbReference type="EMBL" id="CP045529">
    <property type="protein sequence ID" value="QFU98297.1"/>
    <property type="molecule type" value="Genomic_DNA"/>
</dbReference>
<proteinExistence type="predicted"/>
<sequence length="77" mass="8359">MVANVATLVDKARRRRADSFENTDLDLSGYGTPTPDLVIAHTNLSWENHQAPRRSAGTVATDDVRFGAMTDARTASV</sequence>
<dbReference type="KEGG" id="lxl:KDY119_01809"/>
<accession>A0A5P9QA43</accession>
<evidence type="ECO:0000313" key="2">
    <source>
        <dbReference type="Proteomes" id="UP000326702"/>
    </source>
</evidence>
<name>A0A5P9QA43_9MICO</name>
<dbReference type="AlphaFoldDB" id="A0A5P9QA43"/>
<dbReference type="RefSeq" id="WP_036950210.1">
    <property type="nucleotide sequence ID" value="NZ_BAABIH010000002.1"/>
</dbReference>
<protein>
    <submittedName>
        <fullName evidence="1">Uncharacterized protein</fullName>
    </submittedName>
</protein>
<evidence type="ECO:0000313" key="1">
    <source>
        <dbReference type="EMBL" id="QFU98297.1"/>
    </source>
</evidence>
<gene>
    <name evidence="1" type="ORF">KDY119_01809</name>
</gene>